<dbReference type="CDD" id="cd04301">
    <property type="entry name" value="NAT_SF"/>
    <property type="match status" value="1"/>
</dbReference>
<evidence type="ECO:0000313" key="4">
    <source>
        <dbReference type="EMBL" id="KDN96074.1"/>
    </source>
</evidence>
<dbReference type="SUPFAM" id="SSF55729">
    <property type="entry name" value="Acyl-CoA N-acyltransferases (Nat)"/>
    <property type="match status" value="1"/>
</dbReference>
<dbReference type="PANTHER" id="PTHR43877">
    <property type="entry name" value="AMINOALKYLPHOSPHONATE N-ACETYLTRANSFERASE-RELATED-RELATED"/>
    <property type="match status" value="1"/>
</dbReference>
<dbReference type="STRING" id="28885.EI16_07235"/>
<dbReference type="Gene3D" id="3.40.630.30">
    <property type="match status" value="1"/>
</dbReference>
<dbReference type="EMBL" id="JMIU01000001">
    <property type="protein sequence ID" value="KDN96074.1"/>
    <property type="molecule type" value="Genomic_DNA"/>
</dbReference>
<dbReference type="Proteomes" id="UP000027341">
    <property type="component" value="Unassembled WGS sequence"/>
</dbReference>
<dbReference type="Pfam" id="PF00583">
    <property type="entry name" value="Acetyltransf_1"/>
    <property type="match status" value="1"/>
</dbReference>
<reference evidence="4 5" key="1">
    <citation type="submission" date="2014-04" db="EMBL/GenBank/DDBJ databases">
        <title>Draft genome sequence of Hydrogenovibrio marinus MH-110, a model organism for aerobic H2 metabolism.</title>
        <authorList>
            <person name="Cha H.J."/>
            <person name="Jo B.H."/>
            <person name="Hwang B.H."/>
        </authorList>
    </citation>
    <scope>NUCLEOTIDE SEQUENCE [LARGE SCALE GENOMIC DNA]</scope>
    <source>
        <strain evidence="4 5">MH-110</strain>
    </source>
</reference>
<keyword evidence="1" id="KW-0808">Transferase</keyword>
<dbReference type="AlphaFoldDB" id="A0A066ZUX5"/>
<evidence type="ECO:0000313" key="5">
    <source>
        <dbReference type="Proteomes" id="UP000027341"/>
    </source>
</evidence>
<name>A0A066ZUX5_HYDMR</name>
<proteinExistence type="predicted"/>
<keyword evidence="5" id="KW-1185">Reference proteome</keyword>
<dbReference type="InterPro" id="IPR050832">
    <property type="entry name" value="Bact_Acetyltransf"/>
</dbReference>
<gene>
    <name evidence="4" type="ORF">EI16_07235</name>
</gene>
<protein>
    <recommendedName>
        <fullName evidence="3">N-acetyltransferase domain-containing protein</fullName>
    </recommendedName>
</protein>
<dbReference type="RefSeq" id="WP_051623070.1">
    <property type="nucleotide sequence ID" value="NZ_AP020335.1"/>
</dbReference>
<dbReference type="InterPro" id="IPR016181">
    <property type="entry name" value="Acyl_CoA_acyltransferase"/>
</dbReference>
<comment type="caution">
    <text evidence="4">The sequence shown here is derived from an EMBL/GenBank/DDBJ whole genome shotgun (WGS) entry which is preliminary data.</text>
</comment>
<keyword evidence="2" id="KW-0012">Acyltransferase</keyword>
<evidence type="ECO:0000256" key="1">
    <source>
        <dbReference type="ARBA" id="ARBA00022679"/>
    </source>
</evidence>
<dbReference type="PROSITE" id="PS51186">
    <property type="entry name" value="GNAT"/>
    <property type="match status" value="1"/>
</dbReference>
<dbReference type="GO" id="GO:0016747">
    <property type="term" value="F:acyltransferase activity, transferring groups other than amino-acyl groups"/>
    <property type="evidence" value="ECO:0007669"/>
    <property type="project" value="InterPro"/>
</dbReference>
<sequence>MNENSSPEYTCRLATLADMDALNNLLCALFQQEDEFVPDIAAQTRGLTEILQNPTMGCILVSCETTAPEKMNGMVNLLFTISTALGGKVALLEDMVVSHEVRHQGIGSLLIQAAIAEAKRQNCLRITLLTDHHNTAAQTFYEKHGFQASPMRPYRLMLE</sequence>
<dbReference type="InterPro" id="IPR000182">
    <property type="entry name" value="GNAT_dom"/>
</dbReference>
<organism evidence="4 5">
    <name type="scientific">Hydrogenovibrio marinus</name>
    <dbReference type="NCBI Taxonomy" id="28885"/>
    <lineage>
        <taxon>Bacteria</taxon>
        <taxon>Pseudomonadati</taxon>
        <taxon>Pseudomonadota</taxon>
        <taxon>Gammaproteobacteria</taxon>
        <taxon>Thiotrichales</taxon>
        <taxon>Piscirickettsiaceae</taxon>
        <taxon>Hydrogenovibrio</taxon>
    </lineage>
</organism>
<evidence type="ECO:0000256" key="2">
    <source>
        <dbReference type="ARBA" id="ARBA00023315"/>
    </source>
</evidence>
<feature type="domain" description="N-acetyltransferase" evidence="3">
    <location>
        <begin position="9"/>
        <end position="159"/>
    </location>
</feature>
<dbReference type="PANTHER" id="PTHR43877:SF2">
    <property type="entry name" value="AMINOALKYLPHOSPHONATE N-ACETYLTRANSFERASE-RELATED"/>
    <property type="match status" value="1"/>
</dbReference>
<accession>A0A066ZUX5</accession>
<evidence type="ECO:0000259" key="3">
    <source>
        <dbReference type="PROSITE" id="PS51186"/>
    </source>
</evidence>